<dbReference type="Gramene" id="OBART02G13520.1">
    <property type="protein sequence ID" value="OBART02G13520.1"/>
    <property type="gene ID" value="OBART02G13520"/>
</dbReference>
<evidence type="ECO:0000313" key="1">
    <source>
        <dbReference type="EnsemblPlants" id="OBART02G13520.1"/>
    </source>
</evidence>
<dbReference type="AlphaFoldDB" id="A0A0D3F424"/>
<reference evidence="1" key="2">
    <citation type="submission" date="2015-03" db="UniProtKB">
        <authorList>
            <consortium name="EnsemblPlants"/>
        </authorList>
    </citation>
    <scope>IDENTIFICATION</scope>
</reference>
<dbReference type="PANTHER" id="PTHR35161:SF4">
    <property type="entry name" value="OS02G0303100 PROTEIN"/>
    <property type="match status" value="1"/>
</dbReference>
<name>A0A0D3F424_9ORYZ</name>
<protein>
    <submittedName>
        <fullName evidence="1">Uncharacterized protein</fullName>
    </submittedName>
</protein>
<evidence type="ECO:0000313" key="2">
    <source>
        <dbReference type="Proteomes" id="UP000026960"/>
    </source>
</evidence>
<dbReference type="PANTHER" id="PTHR35161">
    <property type="entry name" value="OS02G0303100 PROTEIN"/>
    <property type="match status" value="1"/>
</dbReference>
<reference evidence="1" key="1">
    <citation type="journal article" date="2009" name="Rice">
        <title>De Novo Next Generation Sequencing of Plant Genomes.</title>
        <authorList>
            <person name="Rounsley S."/>
            <person name="Marri P.R."/>
            <person name="Yu Y."/>
            <person name="He R."/>
            <person name="Sisneros N."/>
            <person name="Goicoechea J.L."/>
            <person name="Lee S.J."/>
            <person name="Angelova A."/>
            <person name="Kudrna D."/>
            <person name="Luo M."/>
            <person name="Affourtit J."/>
            <person name="Desany B."/>
            <person name="Knight J."/>
            <person name="Niazi F."/>
            <person name="Egholm M."/>
            <person name="Wing R.A."/>
        </authorList>
    </citation>
    <scope>NUCLEOTIDE SEQUENCE [LARGE SCALE GENOMIC DNA]</scope>
    <source>
        <strain evidence="1">cv. IRGC 105608</strain>
    </source>
</reference>
<dbReference type="Proteomes" id="UP000026960">
    <property type="component" value="Chromosome 2"/>
</dbReference>
<dbReference type="HOGENOM" id="CLU_021227_0_0_1"/>
<organism evidence="1">
    <name type="scientific">Oryza barthii</name>
    <dbReference type="NCBI Taxonomy" id="65489"/>
    <lineage>
        <taxon>Eukaryota</taxon>
        <taxon>Viridiplantae</taxon>
        <taxon>Streptophyta</taxon>
        <taxon>Embryophyta</taxon>
        <taxon>Tracheophyta</taxon>
        <taxon>Spermatophyta</taxon>
        <taxon>Magnoliopsida</taxon>
        <taxon>Liliopsida</taxon>
        <taxon>Poales</taxon>
        <taxon>Poaceae</taxon>
        <taxon>BOP clade</taxon>
        <taxon>Oryzoideae</taxon>
        <taxon>Oryzeae</taxon>
        <taxon>Oryzinae</taxon>
        <taxon>Oryza</taxon>
    </lineage>
</organism>
<accession>A0A0D3F424</accession>
<proteinExistence type="predicted"/>
<dbReference type="EnsemblPlants" id="OBART02G13520.1">
    <property type="protein sequence ID" value="OBART02G13520.1"/>
    <property type="gene ID" value="OBART02G13520"/>
</dbReference>
<keyword evidence="2" id="KW-1185">Reference proteome</keyword>
<dbReference type="PaxDb" id="65489-OBART02G13520.1"/>
<sequence length="630" mass="75406">MHQVNYEKYVRDEQFKPLTQYIKETPIMVNKAIVGSKRANLILTDEARLVIRAIIIELYFLHKMRKCPRHFDESNVFIRVDGIAQLRGCNLDDRNDFKVFENYQDAHKVIVVKVFQQHKKDIPKDVKHLLELMNNRDNVISMELEYLICTHASLVPLRNRETFFLWMYRHIKFMAPLPTWDIPYESYWYEKLKWNDLRMELFGCRKDVVKGTDGFPKSYRNALAHFMEKYVKGTRRYTAGDIQQILLITFPFFLPWMQEQLWQNKRLGDLQLDSLFGSNLDNEFGVSMDPPAVTNCNKSNIFSFQVGSRHISANQDMKKNGPVFQFRNMHHISYVENIQNLEFKPFVEYMHIQVMLVGPTCQRVRRLMSEEAKFVIRSLLKELYFLHRRGKCPRNFDESNVFIREDGAVQLRECYLEDKSDSMVSENYKDARNIIEKIVFKQKKEDIPEDVMHLLNLMNTDKVISMELEYLICIHASLVSLRNRETFFLWMYRHIMFVLKGDESTYKNDIINAWQKLDWGDKLHNFRPLKKYFKCEKYGSKEEIVDFFNSYRDIIFHGMDKCKANRKRYTPDDIQLILWATFPMLLPTMQQELWKKKQLRDLKLDGLFGSTLENVFNVTSCFIRKKIKWF</sequence>